<dbReference type="Proteomes" id="UP000708208">
    <property type="component" value="Unassembled WGS sequence"/>
</dbReference>
<evidence type="ECO:0000313" key="2">
    <source>
        <dbReference type="Proteomes" id="UP000708208"/>
    </source>
</evidence>
<keyword evidence="2" id="KW-1185">Reference proteome</keyword>
<name>A0A8J2PL85_9HEXA</name>
<reference evidence="1" key="1">
    <citation type="submission" date="2021-06" db="EMBL/GenBank/DDBJ databases">
        <authorList>
            <person name="Hodson N. C."/>
            <person name="Mongue J. A."/>
            <person name="Jaron S. K."/>
        </authorList>
    </citation>
    <scope>NUCLEOTIDE SEQUENCE</scope>
</reference>
<accession>A0A8J2PL85</accession>
<protein>
    <submittedName>
        <fullName evidence="1">Uncharacterized protein</fullName>
    </submittedName>
</protein>
<feature type="non-terminal residue" evidence="1">
    <location>
        <position position="1"/>
    </location>
</feature>
<gene>
    <name evidence="1" type="ORF">AFUS01_LOCUS28470</name>
</gene>
<dbReference type="AlphaFoldDB" id="A0A8J2PL85"/>
<organism evidence="1 2">
    <name type="scientific">Allacma fusca</name>
    <dbReference type="NCBI Taxonomy" id="39272"/>
    <lineage>
        <taxon>Eukaryota</taxon>
        <taxon>Metazoa</taxon>
        <taxon>Ecdysozoa</taxon>
        <taxon>Arthropoda</taxon>
        <taxon>Hexapoda</taxon>
        <taxon>Collembola</taxon>
        <taxon>Symphypleona</taxon>
        <taxon>Sminthuridae</taxon>
        <taxon>Allacma</taxon>
    </lineage>
</organism>
<dbReference type="EMBL" id="CAJVCH010407450">
    <property type="protein sequence ID" value="CAG7817934.1"/>
    <property type="molecule type" value="Genomic_DNA"/>
</dbReference>
<proteinExistence type="predicted"/>
<comment type="caution">
    <text evidence="1">The sequence shown here is derived from an EMBL/GenBank/DDBJ whole genome shotgun (WGS) entry which is preliminary data.</text>
</comment>
<evidence type="ECO:0000313" key="1">
    <source>
        <dbReference type="EMBL" id="CAG7817934.1"/>
    </source>
</evidence>
<sequence length="96" mass="11169">QRRQEATINIDYISDFGDANRLIRIATFLNWMHRLRIFNEPEIASNDGYVITVTRVARRGDKIRTTVKINGQIRKRPSIPIATFREISGVFGIRRP</sequence>